<dbReference type="GO" id="GO:0008899">
    <property type="term" value="F:homoserine O-succinyltransferase activity"/>
    <property type="evidence" value="ECO:0007669"/>
    <property type="project" value="UniProtKB-UniRule"/>
</dbReference>
<comment type="similarity">
    <text evidence="4">Belongs to the MetA family.</text>
</comment>
<dbReference type="EMBL" id="JAVLAQ010000001">
    <property type="protein sequence ID" value="MDT6988928.1"/>
    <property type="molecule type" value="Genomic_DNA"/>
</dbReference>
<dbReference type="AlphaFoldDB" id="A0AAP5UQC4"/>
<sequence>MTVTVTNGLLKARGAWAETAPTTEAQRLLILNLMPTKLSTERQFLQRLAAGDTDVEVTFMYPASHRFKSLPRQVVAQNYVTLADVADQYFDGLIITGAPVETIDFEAVDYWQEFLTITDWAQTHVGQTLYECWAAQAGLYAQFGIQKQRVGHKVFGIYAATATDVQSPLISGLSAGGLLKMPQSRHTELVLPASSPAGLQVVAENNEVGPLILTAPEQHAVYVTGHPEYEQQTLADEYFRDQRKHLPIQLPEHYFADSQLTTVDYSWRTASNRFYQNWLATLSLTKVGY</sequence>
<evidence type="ECO:0000313" key="7">
    <source>
        <dbReference type="EMBL" id="MDT7038404.1"/>
    </source>
</evidence>
<dbReference type="GO" id="GO:0005737">
    <property type="term" value="C:cytoplasm"/>
    <property type="evidence" value="ECO:0007669"/>
    <property type="project" value="UniProtKB-SubCell"/>
</dbReference>
<accession>A0AAP5UQC4</accession>
<evidence type="ECO:0000256" key="5">
    <source>
        <dbReference type="PIRSR" id="PIRSR000450-1"/>
    </source>
</evidence>
<keyword evidence="4" id="KW-0486">Methionine biosynthesis</keyword>
<keyword evidence="4" id="KW-0963">Cytoplasm</keyword>
<comment type="function">
    <text evidence="4">Transfers an acetyl group from acetyl-CoA to L-homoserine, forming acetyl-L-homoserine.</text>
</comment>
<comment type="caution">
    <text evidence="6">The sequence shown here is derived from an EMBL/GenBank/DDBJ whole genome shotgun (WGS) entry which is preliminary data.</text>
</comment>
<dbReference type="PANTHER" id="PTHR20919">
    <property type="entry name" value="HOMOSERINE O-SUCCINYLTRANSFERASE"/>
    <property type="match status" value="1"/>
</dbReference>
<dbReference type="Gene3D" id="3.40.50.880">
    <property type="match status" value="1"/>
</dbReference>
<comment type="subcellular location">
    <subcellularLocation>
        <location evidence="4">Cytoplasm</location>
    </subcellularLocation>
</comment>
<dbReference type="SUPFAM" id="SSF52317">
    <property type="entry name" value="Class I glutamine amidotransferase-like"/>
    <property type="match status" value="1"/>
</dbReference>
<name>A0AAP5UQC4_LACPE</name>
<dbReference type="CDD" id="cd03131">
    <property type="entry name" value="GATase1_HTS"/>
    <property type="match status" value="1"/>
</dbReference>
<dbReference type="HAMAP" id="MF_00295">
    <property type="entry name" value="MetA_acyltransf"/>
    <property type="match status" value="1"/>
</dbReference>
<feature type="site" description="Important for acyl-CoA specificity" evidence="4">
    <location>
        <position position="101"/>
    </location>
</feature>
<keyword evidence="2 4" id="KW-0808">Transferase</keyword>
<evidence type="ECO:0000256" key="4">
    <source>
        <dbReference type="HAMAP-Rule" id="MF_00295"/>
    </source>
</evidence>
<dbReference type="PIRSF" id="PIRSF000450">
    <property type="entry name" value="H_ser_succinyltr"/>
    <property type="match status" value="1"/>
</dbReference>
<dbReference type="EC" id="2.3.1.31" evidence="4"/>
<evidence type="ECO:0000256" key="3">
    <source>
        <dbReference type="ARBA" id="ARBA00023315"/>
    </source>
</evidence>
<proteinExistence type="inferred from homology"/>
<feature type="active site" description="Proton acceptor" evidence="4">
    <location>
        <position position="226"/>
    </location>
</feature>
<dbReference type="PANTHER" id="PTHR20919:SF0">
    <property type="entry name" value="HOMOSERINE O-SUCCINYLTRANSFERASE"/>
    <property type="match status" value="1"/>
</dbReference>
<evidence type="ECO:0000256" key="1">
    <source>
        <dbReference type="ARBA" id="ARBA00022605"/>
    </source>
</evidence>
<dbReference type="GO" id="GO:0009086">
    <property type="term" value="P:methionine biosynthetic process"/>
    <property type="evidence" value="ECO:0007669"/>
    <property type="project" value="UniProtKB-UniRule"/>
</dbReference>
<evidence type="ECO:0000313" key="8">
    <source>
        <dbReference type="Proteomes" id="UP001267003"/>
    </source>
</evidence>
<dbReference type="Proteomes" id="UP001267003">
    <property type="component" value="Unassembled WGS sequence"/>
</dbReference>
<comment type="pathway">
    <text evidence="4">Amino-acid biosynthesis; L-methionine biosynthesis via de novo pathway; O-acetyl-L-homoserine from L-homoserine: step 1/1.</text>
</comment>
<feature type="binding site" evidence="4">
    <location>
        <position position="153"/>
    </location>
    <ligand>
        <name>substrate</name>
    </ligand>
</feature>
<protein>
    <recommendedName>
        <fullName evidence="4">Homoserine O-acetyltransferase</fullName>
        <shortName evidence="4">HAT</shortName>
        <ecNumber evidence="4">2.3.1.31</ecNumber>
    </recommendedName>
    <alternativeName>
        <fullName evidence="4">Homoserine transacetylase</fullName>
        <shortName evidence="4">HTA</shortName>
    </alternativeName>
</protein>
<dbReference type="GO" id="GO:0004414">
    <property type="term" value="F:homoserine O-acetyltransferase activity"/>
    <property type="evidence" value="ECO:0007669"/>
    <property type="project" value="UniProtKB-EC"/>
</dbReference>
<dbReference type="RefSeq" id="WP_101873156.1">
    <property type="nucleotide sequence ID" value="NZ_BOUG01000016.1"/>
</dbReference>
<dbReference type="Pfam" id="PF04204">
    <property type="entry name" value="HTS"/>
    <property type="match status" value="1"/>
</dbReference>
<organism evidence="6 8">
    <name type="scientific">Lactiplantibacillus pentosus</name>
    <name type="common">Lactobacillus pentosus</name>
    <dbReference type="NCBI Taxonomy" id="1589"/>
    <lineage>
        <taxon>Bacteria</taxon>
        <taxon>Bacillati</taxon>
        <taxon>Bacillota</taxon>
        <taxon>Bacilli</taxon>
        <taxon>Lactobacillales</taxon>
        <taxon>Lactobacillaceae</taxon>
        <taxon>Lactiplantibacillus</taxon>
    </lineage>
</organism>
<comment type="caution">
    <text evidence="4">Lacks conserved residue(s) required for the propagation of feature annotation.</text>
</comment>
<reference evidence="6" key="1">
    <citation type="submission" date="2023-08" db="EMBL/GenBank/DDBJ databases">
        <authorList>
            <person name="Page C.A."/>
            <person name="Perez-Diaz I.M."/>
        </authorList>
    </citation>
    <scope>NUCLEOTIDE SEQUENCE</scope>
    <source>
        <strain evidence="7">1.8.9</strain>
        <strain evidence="6">7.8.46</strain>
    </source>
</reference>
<evidence type="ECO:0000313" key="6">
    <source>
        <dbReference type="EMBL" id="MDT6988928.1"/>
    </source>
</evidence>
<dbReference type="InterPro" id="IPR029062">
    <property type="entry name" value="Class_I_gatase-like"/>
</dbReference>
<feature type="binding site" evidence="4">
    <location>
        <position position="184"/>
    </location>
    <ligand>
        <name>substrate</name>
    </ligand>
</feature>
<feature type="active site" evidence="4">
    <location>
        <position position="228"/>
    </location>
</feature>
<keyword evidence="3 4" id="KW-0012">Acyltransferase</keyword>
<dbReference type="KEGG" id="lpg:BB562_05045"/>
<gene>
    <name evidence="4" type="primary">metAA</name>
    <name evidence="6" type="ORF">RI536_02270</name>
    <name evidence="7" type="ORF">RI555_05180</name>
</gene>
<dbReference type="EMBL" id="JAVLAO010000001">
    <property type="protein sequence ID" value="MDT7038404.1"/>
    <property type="molecule type" value="Genomic_DNA"/>
</dbReference>
<dbReference type="InterPro" id="IPR033752">
    <property type="entry name" value="MetA_family"/>
</dbReference>
<dbReference type="Proteomes" id="UP001263852">
    <property type="component" value="Unassembled WGS sequence"/>
</dbReference>
<evidence type="ECO:0000256" key="2">
    <source>
        <dbReference type="ARBA" id="ARBA00022679"/>
    </source>
</evidence>
<feature type="site" description="Important for substrate specificity" evidence="4">
    <location>
        <position position="184"/>
    </location>
</feature>
<keyword evidence="1 4" id="KW-0028">Amino-acid biosynthesis</keyword>
<feature type="active site" description="Acyl-thioester intermediate" evidence="4 5">
    <location>
        <position position="132"/>
    </location>
</feature>
<feature type="binding site" evidence="4">
    <location>
        <position position="240"/>
    </location>
    <ligand>
        <name>substrate</name>
    </ligand>
</feature>
<comment type="catalytic activity">
    <reaction evidence="4">
        <text>L-homoserine + acetyl-CoA = O-acetyl-L-homoserine + CoA</text>
        <dbReference type="Rhea" id="RHEA:13701"/>
        <dbReference type="ChEBI" id="CHEBI:57287"/>
        <dbReference type="ChEBI" id="CHEBI:57288"/>
        <dbReference type="ChEBI" id="CHEBI:57476"/>
        <dbReference type="ChEBI" id="CHEBI:57716"/>
        <dbReference type="EC" id="2.3.1.31"/>
    </reaction>
</comment>